<dbReference type="InterPro" id="IPR002941">
    <property type="entry name" value="DNA_methylase_N4/N6"/>
</dbReference>
<dbReference type="PROSITE" id="PS00092">
    <property type="entry name" value="N6_MTASE"/>
    <property type="match status" value="1"/>
</dbReference>
<evidence type="ECO:0000256" key="4">
    <source>
        <dbReference type="ARBA" id="ARBA00022691"/>
    </source>
</evidence>
<keyword evidence="3" id="KW-0808">Transferase</keyword>
<reference evidence="6 7" key="1">
    <citation type="submission" date="2024-02" db="EMBL/GenBank/DDBJ databases">
        <title>Deinococcus carri NBRC 110142.</title>
        <authorList>
            <person name="Ichikawa N."/>
            <person name="Katano-Makiyama Y."/>
            <person name="Hidaka K."/>
        </authorList>
    </citation>
    <scope>NUCLEOTIDE SEQUENCE [LARGE SCALE GENOMIC DNA]</scope>
    <source>
        <strain evidence="6 7">NBRC 110142</strain>
    </source>
</reference>
<sequence length="530" mass="59988">MPTLDWIGKKAVLNHHNEIPYRTLRCDPALSIGDAASGNLLVHADNLQALRALLPYYGGEVQLIYIDPPYNTGEEKWIYNDAVNSPEVAAWLGKVVGNEAQDLSRHDKWLCFMYPRLQLLKRFLKPEGVLFVSIDDNESAHLRLLLDEIFGARNFVADFIWRKVDSPNTNDVSIAPDHEHVFCYARDITRVKFKRKQDASIADAYSLIDEEGRRCRDRLLKKNGSNSLRKDRPTMFFPIPGPDGVDVYPVHDDGREARWAKAKATVDQLINRGELIWKQRPDGNGGLKWVPYAREYAPPSPERPHPTIWADLTTMRQAKAHQTKLYEGLGVNAFDTPKPEELLARIIDMTTKPGDFVLDAFAGSGTTGATAQKLERRWIMLEETRSVMDHILPRLRKVTSGEDEAGVTEACNWEGGAGLRFCTLGEQLFDEFGNISEAMTFLDVARHVYFTETGTPLPADAGMEAPFVGTHEDTDYYLFLGEELRREHLAGLRKSGRKRVLYAEGKHIDDLLLGQHRATFKQVPYSVRQA</sequence>
<evidence type="ECO:0000259" key="5">
    <source>
        <dbReference type="Pfam" id="PF01555"/>
    </source>
</evidence>
<dbReference type="InterPro" id="IPR002052">
    <property type="entry name" value="DNA_methylase_N6_adenine_CS"/>
</dbReference>
<comment type="caution">
    <text evidence="6">The sequence shown here is derived from an EMBL/GenBank/DDBJ whole genome shotgun (WGS) entry which is preliminary data.</text>
</comment>
<dbReference type="Proteomes" id="UP001401887">
    <property type="component" value="Unassembled WGS sequence"/>
</dbReference>
<dbReference type="PIRSF" id="PIRSF015855">
    <property type="entry name" value="TypeIII_Mtase_mKpnI"/>
    <property type="match status" value="1"/>
</dbReference>
<keyword evidence="4" id="KW-0949">S-adenosyl-L-methionine</keyword>
<dbReference type="EMBL" id="BAABRP010000005">
    <property type="protein sequence ID" value="GAA5513124.1"/>
    <property type="molecule type" value="Genomic_DNA"/>
</dbReference>
<gene>
    <name evidence="6" type="ORF">Dcar01_01850</name>
</gene>
<protein>
    <recommendedName>
        <fullName evidence="5">DNA methylase N-4/N-6 domain-containing protein</fullName>
    </recommendedName>
</protein>
<dbReference type="RefSeq" id="WP_345464255.1">
    <property type="nucleotide sequence ID" value="NZ_BAABRP010000005.1"/>
</dbReference>
<keyword evidence="2" id="KW-0489">Methyltransferase</keyword>
<name>A0ABP9W725_9DEIO</name>
<organism evidence="6 7">
    <name type="scientific">Deinococcus carri</name>
    <dbReference type="NCBI Taxonomy" id="1211323"/>
    <lineage>
        <taxon>Bacteria</taxon>
        <taxon>Thermotogati</taxon>
        <taxon>Deinococcota</taxon>
        <taxon>Deinococci</taxon>
        <taxon>Deinococcales</taxon>
        <taxon>Deinococcaceae</taxon>
        <taxon>Deinococcus</taxon>
    </lineage>
</organism>
<comment type="similarity">
    <text evidence="1">Belongs to the N(4)/N(6)-methyltransferase family.</text>
</comment>
<dbReference type="SUPFAM" id="SSF53335">
    <property type="entry name" value="S-adenosyl-L-methionine-dependent methyltransferases"/>
    <property type="match status" value="1"/>
</dbReference>
<accession>A0ABP9W725</accession>
<keyword evidence="7" id="KW-1185">Reference proteome</keyword>
<dbReference type="Pfam" id="PF01555">
    <property type="entry name" value="N6_N4_Mtase"/>
    <property type="match status" value="1"/>
</dbReference>
<dbReference type="PRINTS" id="PR00506">
    <property type="entry name" value="D21N6MTFRASE"/>
</dbReference>
<evidence type="ECO:0000256" key="2">
    <source>
        <dbReference type="ARBA" id="ARBA00022603"/>
    </source>
</evidence>
<dbReference type="Gene3D" id="3.40.50.150">
    <property type="entry name" value="Vaccinia Virus protein VP39"/>
    <property type="match status" value="1"/>
</dbReference>
<evidence type="ECO:0000256" key="1">
    <source>
        <dbReference type="ARBA" id="ARBA00006594"/>
    </source>
</evidence>
<feature type="domain" description="DNA methylase N-4/N-6" evidence="5">
    <location>
        <begin position="61"/>
        <end position="388"/>
    </location>
</feature>
<evidence type="ECO:0000256" key="3">
    <source>
        <dbReference type="ARBA" id="ARBA00022679"/>
    </source>
</evidence>
<dbReference type="InterPro" id="IPR002295">
    <property type="entry name" value="N4/N6-MTase_EcoPI_Mod-like"/>
</dbReference>
<evidence type="ECO:0000313" key="6">
    <source>
        <dbReference type="EMBL" id="GAA5513124.1"/>
    </source>
</evidence>
<proteinExistence type="inferred from homology"/>
<evidence type="ECO:0000313" key="7">
    <source>
        <dbReference type="Proteomes" id="UP001401887"/>
    </source>
</evidence>
<dbReference type="InterPro" id="IPR029063">
    <property type="entry name" value="SAM-dependent_MTases_sf"/>
</dbReference>